<dbReference type="AlphaFoldDB" id="C1H2G3"/>
<evidence type="ECO:0000256" key="3">
    <source>
        <dbReference type="ARBA" id="ARBA00022679"/>
    </source>
</evidence>
<evidence type="ECO:0000313" key="7">
    <source>
        <dbReference type="EMBL" id="EEH33743.2"/>
    </source>
</evidence>
<keyword evidence="8" id="KW-1185">Reference proteome</keyword>
<dbReference type="GeneID" id="9096441"/>
<dbReference type="PROSITE" id="PS00379">
    <property type="entry name" value="CDP_ALCOHOL_P_TRANSF"/>
    <property type="match status" value="1"/>
</dbReference>
<dbReference type="InterPro" id="IPR048254">
    <property type="entry name" value="CDP_ALCOHOL_P_TRANSF_CS"/>
</dbReference>
<feature type="transmembrane region" description="Helical" evidence="6">
    <location>
        <begin position="86"/>
        <end position="104"/>
    </location>
</feature>
<feature type="transmembrane region" description="Helical" evidence="6">
    <location>
        <begin position="295"/>
        <end position="311"/>
    </location>
</feature>
<dbReference type="RefSeq" id="XP_015699602.1">
    <property type="nucleotide sequence ID" value="XM_015845376.1"/>
</dbReference>
<comment type="similarity">
    <text evidence="2 5">Belongs to the CDP-alcohol phosphatidyltransferase class-I family.</text>
</comment>
<evidence type="ECO:0000256" key="6">
    <source>
        <dbReference type="SAM" id="Phobius"/>
    </source>
</evidence>
<keyword evidence="6" id="KW-0812">Transmembrane</keyword>
<protein>
    <submittedName>
        <fullName evidence="7">sn-1,2-diacylglycerol cholinephosphotransferase</fullName>
    </submittedName>
</protein>
<dbReference type="KEGG" id="pbl:PAAG_04792"/>
<dbReference type="EMBL" id="KN294003">
    <property type="protein sequence ID" value="EEH33743.2"/>
    <property type="molecule type" value="Genomic_DNA"/>
</dbReference>
<organism evidence="7 8">
    <name type="scientific">Paracoccidioides lutzii (strain ATCC MYA-826 / Pb01)</name>
    <name type="common">Paracoccidioides brasiliensis</name>
    <dbReference type="NCBI Taxonomy" id="502779"/>
    <lineage>
        <taxon>Eukaryota</taxon>
        <taxon>Fungi</taxon>
        <taxon>Dikarya</taxon>
        <taxon>Ascomycota</taxon>
        <taxon>Pezizomycotina</taxon>
        <taxon>Eurotiomycetes</taxon>
        <taxon>Eurotiomycetidae</taxon>
        <taxon>Onygenales</taxon>
        <taxon>Ajellomycetaceae</taxon>
        <taxon>Paracoccidioides</taxon>
    </lineage>
</organism>
<evidence type="ECO:0000313" key="8">
    <source>
        <dbReference type="Proteomes" id="UP000002059"/>
    </source>
</evidence>
<feature type="transmembrane region" description="Helical" evidence="6">
    <location>
        <begin position="50"/>
        <end position="74"/>
    </location>
</feature>
<keyword evidence="4 6" id="KW-0472">Membrane</keyword>
<accession>C1H2G3</accession>
<evidence type="ECO:0000256" key="2">
    <source>
        <dbReference type="ARBA" id="ARBA00010441"/>
    </source>
</evidence>
<proteinExistence type="inferred from homology"/>
<feature type="transmembrane region" description="Helical" evidence="6">
    <location>
        <begin position="229"/>
        <end position="251"/>
    </location>
</feature>
<dbReference type="GO" id="GO:0016020">
    <property type="term" value="C:membrane"/>
    <property type="evidence" value="ECO:0007669"/>
    <property type="project" value="UniProtKB-SubCell"/>
</dbReference>
<dbReference type="OMA" id="GMWMYST"/>
<sequence>MDFLKKIADAQESLSEDALSHLKTYKYSSVDKSFISRYILKHYWNAFVELLPLWLAPNMVTLIGFMFIVGNLILMEIAVPDLVGPAPAWVYYSFALGIWMYSTMDNVDGKQARRTGTSSGLGELFDHGIDSLNCTLASLLQAAAMGQGSTKIGAFTTLLPCLPMFFSTWETYHTHTLYLGYINGPTEGLIIAVMMMIASGYYGPHIFSNKVADTLGHANVFGNWTFQELFVFVLGFSFWTAHFPACVYNVIRVRNRQKQPVLPIFFGWIPAIVASVSSVSWLYSPYSSLLKDNRLVLFAVTMCFVIGRMTTKIILAHLTRQPFPYWTILITPLIGGAVLGNLPRFGFPAISPWLELLYLRLYLVFAFVTYMHWAYFVVNRITTYLGINCLTIKQDKPKAREPIYRSFGDARVDIPFNARPDPFADSRVKAN</sequence>
<evidence type="ECO:0000256" key="5">
    <source>
        <dbReference type="RuleBase" id="RU003750"/>
    </source>
</evidence>
<dbReference type="FunFam" id="1.20.120.1760:FF:000029">
    <property type="entry name" value="CDP-alcohol phosphatidyltransferase protein"/>
    <property type="match status" value="1"/>
</dbReference>
<dbReference type="PIRSF" id="PIRSF015665">
    <property type="entry name" value="CHOPT"/>
    <property type="match status" value="1"/>
</dbReference>
<dbReference type="HOGENOM" id="CLU_035066_5_0_1"/>
<dbReference type="InterPro" id="IPR014472">
    <property type="entry name" value="CHOPT"/>
</dbReference>
<dbReference type="InterPro" id="IPR000462">
    <property type="entry name" value="CDP-OH_P_trans"/>
</dbReference>
<dbReference type="OrthoDB" id="196717at2759"/>
<dbReference type="STRING" id="502779.C1H2G3"/>
<dbReference type="Gene3D" id="1.20.120.1760">
    <property type="match status" value="1"/>
</dbReference>
<name>C1H2G3_PARBA</name>
<dbReference type="GO" id="GO:0016780">
    <property type="term" value="F:phosphotransferase activity, for other substituted phosphate groups"/>
    <property type="evidence" value="ECO:0007669"/>
    <property type="project" value="InterPro"/>
</dbReference>
<keyword evidence="3 5" id="KW-0808">Transferase</keyword>
<feature type="transmembrane region" description="Helical" evidence="6">
    <location>
        <begin position="263"/>
        <end position="283"/>
    </location>
</feature>
<comment type="subcellular location">
    <subcellularLocation>
        <location evidence="1">Membrane</location>
    </subcellularLocation>
</comment>
<dbReference type="Proteomes" id="UP000002059">
    <property type="component" value="Partially assembled WGS sequence"/>
</dbReference>
<dbReference type="Pfam" id="PF01066">
    <property type="entry name" value="CDP-OH_P_transf"/>
    <property type="match status" value="1"/>
</dbReference>
<keyword evidence="6" id="KW-1133">Transmembrane helix</keyword>
<feature type="transmembrane region" description="Helical" evidence="6">
    <location>
        <begin position="357"/>
        <end position="378"/>
    </location>
</feature>
<feature type="transmembrane region" description="Helical" evidence="6">
    <location>
        <begin position="323"/>
        <end position="342"/>
    </location>
</feature>
<dbReference type="PANTHER" id="PTHR10414:SF77">
    <property type="entry name" value="CDP-ALCOHOL PHOSPHATIDYLTRANSFERASE FAMILY PROTEIN"/>
    <property type="match status" value="1"/>
</dbReference>
<reference evidence="7 8" key="1">
    <citation type="journal article" date="2011" name="PLoS Genet.">
        <title>Comparative genomic analysis of human fungal pathogens causing paracoccidioidomycosis.</title>
        <authorList>
            <person name="Desjardins C.A."/>
            <person name="Champion M.D."/>
            <person name="Holder J.W."/>
            <person name="Muszewska A."/>
            <person name="Goldberg J."/>
            <person name="Bailao A.M."/>
            <person name="Brigido M.M."/>
            <person name="Ferreira M.E."/>
            <person name="Garcia A.M."/>
            <person name="Grynberg M."/>
            <person name="Gujja S."/>
            <person name="Heiman D.I."/>
            <person name="Henn M.R."/>
            <person name="Kodira C.D."/>
            <person name="Leon-Narvaez H."/>
            <person name="Longo L.V."/>
            <person name="Ma L.J."/>
            <person name="Malavazi I."/>
            <person name="Matsuo A.L."/>
            <person name="Morais F.V."/>
            <person name="Pereira M."/>
            <person name="Rodriguez-Brito S."/>
            <person name="Sakthikumar S."/>
            <person name="Salem-Izacc S.M."/>
            <person name="Sykes S.M."/>
            <person name="Teixeira M.M."/>
            <person name="Vallejo M.C."/>
            <person name="Walter M.E."/>
            <person name="Yandava C."/>
            <person name="Young S."/>
            <person name="Zeng Q."/>
            <person name="Zucker J."/>
            <person name="Felipe M.S."/>
            <person name="Goldman G.H."/>
            <person name="Haas B.J."/>
            <person name="McEwen J.G."/>
            <person name="Nino-Vega G."/>
            <person name="Puccia R."/>
            <person name="San-Blas G."/>
            <person name="Soares C.M."/>
            <person name="Birren B.W."/>
            <person name="Cuomo C.A."/>
        </authorList>
    </citation>
    <scope>NUCLEOTIDE SEQUENCE [LARGE SCALE GENOMIC DNA]</scope>
    <source>
        <strain evidence="8">ATCC MYA-826 / Pb01</strain>
    </source>
</reference>
<evidence type="ECO:0000256" key="1">
    <source>
        <dbReference type="ARBA" id="ARBA00004370"/>
    </source>
</evidence>
<dbReference type="InterPro" id="IPR043130">
    <property type="entry name" value="CDP-OH_PTrfase_TM_dom"/>
</dbReference>
<gene>
    <name evidence="7" type="ORF">PAAG_04792</name>
</gene>
<dbReference type="GO" id="GO:0008654">
    <property type="term" value="P:phospholipid biosynthetic process"/>
    <property type="evidence" value="ECO:0007669"/>
    <property type="project" value="InterPro"/>
</dbReference>
<dbReference type="PANTHER" id="PTHR10414">
    <property type="entry name" value="ETHANOLAMINEPHOSPHOTRANSFERASE"/>
    <property type="match status" value="1"/>
</dbReference>
<evidence type="ECO:0000256" key="4">
    <source>
        <dbReference type="ARBA" id="ARBA00023136"/>
    </source>
</evidence>
<dbReference type="VEuPathDB" id="FungiDB:PAAG_04792"/>